<dbReference type="GO" id="GO:0005634">
    <property type="term" value="C:nucleus"/>
    <property type="evidence" value="ECO:0007669"/>
    <property type="project" value="UniProtKB-SubCell"/>
</dbReference>
<feature type="compositionally biased region" description="Low complexity" evidence="12">
    <location>
        <begin position="420"/>
        <end position="464"/>
    </location>
</feature>
<evidence type="ECO:0000256" key="5">
    <source>
        <dbReference type="ARBA" id="ARBA00022490"/>
    </source>
</evidence>
<keyword evidence="8" id="KW-0156">Chromatin regulator</keyword>
<feature type="compositionally biased region" description="Low complexity" evidence="12">
    <location>
        <begin position="327"/>
        <end position="366"/>
    </location>
</feature>
<evidence type="ECO:0000256" key="4">
    <source>
        <dbReference type="ARBA" id="ARBA00022448"/>
    </source>
</evidence>
<evidence type="ECO:0000256" key="7">
    <source>
        <dbReference type="ARBA" id="ARBA00022703"/>
    </source>
</evidence>
<proteinExistence type="predicted"/>
<feature type="compositionally biased region" description="Low complexity" evidence="12">
    <location>
        <begin position="82"/>
        <end position="99"/>
    </location>
</feature>
<dbReference type="GO" id="GO:0071818">
    <property type="term" value="C:BAT3 complex"/>
    <property type="evidence" value="ECO:0007669"/>
    <property type="project" value="TreeGrafter"/>
</dbReference>
<gene>
    <name evidence="14" type="ORF">g.4296</name>
</gene>
<dbReference type="InterPro" id="IPR021925">
    <property type="entry name" value="BAG6"/>
</dbReference>
<feature type="compositionally biased region" description="Basic residues" evidence="12">
    <location>
        <begin position="205"/>
        <end position="220"/>
    </location>
</feature>
<keyword evidence="7" id="KW-0053">Apoptosis</keyword>
<evidence type="ECO:0000256" key="8">
    <source>
        <dbReference type="ARBA" id="ARBA00022853"/>
    </source>
</evidence>
<feature type="region of interest" description="Disordered" evidence="12">
    <location>
        <begin position="327"/>
        <end position="389"/>
    </location>
</feature>
<dbReference type="OrthoDB" id="1885901at2759"/>
<dbReference type="SMART" id="SM00213">
    <property type="entry name" value="UBQ"/>
    <property type="match status" value="1"/>
</dbReference>
<protein>
    <recommendedName>
        <fullName evidence="11">BCL2-associated athanogene 6</fullName>
    </recommendedName>
</protein>
<evidence type="ECO:0000256" key="3">
    <source>
        <dbReference type="ARBA" id="ARBA00004550"/>
    </source>
</evidence>
<dbReference type="GO" id="GO:0006325">
    <property type="term" value="P:chromatin organization"/>
    <property type="evidence" value="ECO:0007669"/>
    <property type="project" value="UniProtKB-KW"/>
</dbReference>
<comment type="subcellular location">
    <subcellularLocation>
        <location evidence="2">Cytoplasm</location>
        <location evidence="2">Cytosol</location>
    </subcellularLocation>
    <subcellularLocation>
        <location evidence="1">Nucleus</location>
    </subcellularLocation>
    <subcellularLocation>
        <location evidence="3">Secreted</location>
        <location evidence="3">Extracellular exosome</location>
    </subcellularLocation>
</comment>
<dbReference type="EMBL" id="GDQN01010109">
    <property type="protein sequence ID" value="JAT80945.1"/>
    <property type="molecule type" value="Transcribed_RNA"/>
</dbReference>
<feature type="region of interest" description="Disordered" evidence="12">
    <location>
        <begin position="152"/>
        <end position="181"/>
    </location>
</feature>
<feature type="compositionally biased region" description="Polar residues" evidence="12">
    <location>
        <begin position="371"/>
        <end position="388"/>
    </location>
</feature>
<dbReference type="PANTHER" id="PTHR15204">
    <property type="entry name" value="LARGE PROLINE-RICH PROTEIN BAG6"/>
    <property type="match status" value="1"/>
</dbReference>
<evidence type="ECO:0000259" key="13">
    <source>
        <dbReference type="PROSITE" id="PS50053"/>
    </source>
</evidence>
<keyword evidence="4" id="KW-0813">Transport</keyword>
<feature type="non-terminal residue" evidence="14">
    <location>
        <position position="504"/>
    </location>
</feature>
<keyword evidence="5" id="KW-0963">Cytoplasm</keyword>
<dbReference type="InterPro" id="IPR000626">
    <property type="entry name" value="Ubiquitin-like_dom"/>
</dbReference>
<dbReference type="SUPFAM" id="SSF54236">
    <property type="entry name" value="Ubiquitin-like"/>
    <property type="match status" value="1"/>
</dbReference>
<dbReference type="Pfam" id="PF12057">
    <property type="entry name" value="BAG6"/>
    <property type="match status" value="1"/>
</dbReference>
<dbReference type="Pfam" id="PF00240">
    <property type="entry name" value="ubiquitin"/>
    <property type="match status" value="1"/>
</dbReference>
<dbReference type="GO" id="GO:0006915">
    <property type="term" value="P:apoptotic process"/>
    <property type="evidence" value="ECO:0007669"/>
    <property type="project" value="UniProtKB-KW"/>
</dbReference>
<dbReference type="PROSITE" id="PS50053">
    <property type="entry name" value="UBIQUITIN_2"/>
    <property type="match status" value="1"/>
</dbReference>
<dbReference type="Gene3D" id="3.10.20.90">
    <property type="entry name" value="Phosphatidylinositol 3-kinase Catalytic Subunit, Chain A, domain 1"/>
    <property type="match status" value="1"/>
</dbReference>
<dbReference type="PANTHER" id="PTHR15204:SF0">
    <property type="entry name" value="LARGE PROLINE-RICH PROTEIN BAG6"/>
    <property type="match status" value="1"/>
</dbReference>
<sequence>MIEFTIKTLDSNNHPFSVDDEMTVLQLKEKVRENLGIGTHQQRLIFCGRVMQDEKKLAEYDVHGKVVHLVQRMPPSQESRQSSNSGATATNTTNDSNTGAQQQIRRLMAMAGQPGFMLEEQQALTMSPTTGRLEFIRRMIAEIRTSLANLREHVEDEENSAPASSDAPVESMDNEPASGATQEEIEPMLDENGEDASDAATRAQNARRRHPRAIRALRARHSRPRDLGQLVEELENLQDQFSPYRATYITMLRAANNPEPPQYTEEERQREQRTVDMISDIIHSFAHAYHAVSDINFQVGQRNPRLTSEAVLRHPIPMQAHINVVQPNRRVQQQNNANPSGNGSATATETSASAAAAASANATSGEPAPPNSQAGRNPGQPSGVNINIQPDPITYQVEIETRMPIAFALENALLNGLTTPANQQPQGEQNQAPNQAGAQNQSGQQANAADPANPPGQQNQAGQGNRRQVLFDFENLFRGLGQGVEVVMSMEEIPHSVQMAGFGG</sequence>
<accession>A0A1E1W1T0</accession>
<name>A0A1E1W1T0_PECGO</name>
<evidence type="ECO:0000256" key="1">
    <source>
        <dbReference type="ARBA" id="ARBA00004123"/>
    </source>
</evidence>
<evidence type="ECO:0000256" key="6">
    <source>
        <dbReference type="ARBA" id="ARBA00022525"/>
    </source>
</evidence>
<reference evidence="14" key="1">
    <citation type="submission" date="2015-09" db="EMBL/GenBank/DDBJ databases">
        <title>De novo assembly of Pectinophora gossypiella (Pink Bollworm) gut transcriptome.</title>
        <authorList>
            <person name="Tassone E.E."/>
        </authorList>
    </citation>
    <scope>NUCLEOTIDE SEQUENCE</scope>
</reference>
<evidence type="ECO:0000256" key="12">
    <source>
        <dbReference type="SAM" id="MobiDB-lite"/>
    </source>
</evidence>
<evidence type="ECO:0000313" key="14">
    <source>
        <dbReference type="EMBL" id="JAT80945.1"/>
    </source>
</evidence>
<dbReference type="FunFam" id="3.10.20.90:FF:000154">
    <property type="entry name" value="Large proline-rich protein BAG6"/>
    <property type="match status" value="1"/>
</dbReference>
<organism evidence="14">
    <name type="scientific">Pectinophora gossypiella</name>
    <name type="common">Cotton pink bollworm</name>
    <name type="synonym">Depressaria gossypiella</name>
    <dbReference type="NCBI Taxonomy" id="13191"/>
    <lineage>
        <taxon>Eukaryota</taxon>
        <taxon>Metazoa</taxon>
        <taxon>Ecdysozoa</taxon>
        <taxon>Arthropoda</taxon>
        <taxon>Hexapoda</taxon>
        <taxon>Insecta</taxon>
        <taxon>Pterygota</taxon>
        <taxon>Neoptera</taxon>
        <taxon>Endopterygota</taxon>
        <taxon>Lepidoptera</taxon>
        <taxon>Glossata</taxon>
        <taxon>Ditrysia</taxon>
        <taxon>Gelechioidea</taxon>
        <taxon>Gelechiidae</taxon>
        <taxon>Apatetrinae</taxon>
        <taxon>Pectinophora</taxon>
    </lineage>
</organism>
<dbReference type="GO" id="GO:0036503">
    <property type="term" value="P:ERAD pathway"/>
    <property type="evidence" value="ECO:0007669"/>
    <property type="project" value="TreeGrafter"/>
</dbReference>
<keyword evidence="9" id="KW-0143">Chaperone</keyword>
<keyword evidence="10" id="KW-0539">Nucleus</keyword>
<feature type="region of interest" description="Disordered" evidence="12">
    <location>
        <begin position="193"/>
        <end position="220"/>
    </location>
</feature>
<feature type="region of interest" description="Disordered" evidence="12">
    <location>
        <begin position="72"/>
        <end position="99"/>
    </location>
</feature>
<feature type="domain" description="Ubiquitin-like" evidence="13">
    <location>
        <begin position="2"/>
        <end position="62"/>
    </location>
</feature>
<dbReference type="AlphaFoldDB" id="A0A1E1W1T0"/>
<evidence type="ECO:0000256" key="9">
    <source>
        <dbReference type="ARBA" id="ARBA00023186"/>
    </source>
</evidence>
<dbReference type="GO" id="GO:0005576">
    <property type="term" value="C:extracellular region"/>
    <property type="evidence" value="ECO:0007669"/>
    <property type="project" value="UniProtKB-SubCell"/>
</dbReference>
<dbReference type="GO" id="GO:0031593">
    <property type="term" value="F:polyubiquitin modification-dependent protein binding"/>
    <property type="evidence" value="ECO:0007669"/>
    <property type="project" value="TreeGrafter"/>
</dbReference>
<dbReference type="InterPro" id="IPR029071">
    <property type="entry name" value="Ubiquitin-like_domsf"/>
</dbReference>
<evidence type="ECO:0000256" key="10">
    <source>
        <dbReference type="ARBA" id="ARBA00023242"/>
    </source>
</evidence>
<feature type="region of interest" description="Disordered" evidence="12">
    <location>
        <begin position="418"/>
        <end position="464"/>
    </location>
</feature>
<keyword evidence="6" id="KW-0964">Secreted</keyword>
<evidence type="ECO:0000256" key="11">
    <source>
        <dbReference type="ARBA" id="ARBA00030033"/>
    </source>
</evidence>
<evidence type="ECO:0000256" key="2">
    <source>
        <dbReference type="ARBA" id="ARBA00004514"/>
    </source>
</evidence>
<dbReference type="GO" id="GO:0051787">
    <property type="term" value="F:misfolded protein binding"/>
    <property type="evidence" value="ECO:0007669"/>
    <property type="project" value="TreeGrafter"/>
</dbReference>